<evidence type="ECO:0000256" key="4">
    <source>
        <dbReference type="ARBA" id="ARBA00022729"/>
    </source>
</evidence>
<protein>
    <submittedName>
        <fullName evidence="9">Uncharacterized protein</fullName>
    </submittedName>
</protein>
<evidence type="ECO:0000256" key="6">
    <source>
        <dbReference type="ARBA" id="ARBA00023157"/>
    </source>
</evidence>
<dbReference type="Pfam" id="PF07645">
    <property type="entry name" value="EGF_CA"/>
    <property type="match status" value="1"/>
</dbReference>
<keyword evidence="5" id="KW-0677">Repeat</keyword>
<keyword evidence="10" id="KW-1185">Reference proteome</keyword>
<feature type="non-terminal residue" evidence="9">
    <location>
        <position position="108"/>
    </location>
</feature>
<evidence type="ECO:0000256" key="5">
    <source>
        <dbReference type="ARBA" id="ARBA00022737"/>
    </source>
</evidence>
<comment type="caution">
    <text evidence="8">Lacks conserved residue(s) required for the propagation of feature annotation.</text>
</comment>
<gene>
    <name evidence="9" type="ORF">OFUS_LOCUS215</name>
</gene>
<dbReference type="PROSITE" id="PS50026">
    <property type="entry name" value="EGF_3"/>
    <property type="match status" value="2"/>
</dbReference>
<comment type="subcellular location">
    <subcellularLocation>
        <location evidence="1">Secreted</location>
    </subcellularLocation>
</comment>
<dbReference type="FunFam" id="2.10.25.10:FF:000005">
    <property type="entry name" value="Fibrillin 2"/>
    <property type="match status" value="1"/>
</dbReference>
<dbReference type="InterPro" id="IPR001881">
    <property type="entry name" value="EGF-like_Ca-bd_dom"/>
</dbReference>
<proteinExistence type="predicted"/>
<dbReference type="InterPro" id="IPR009030">
    <property type="entry name" value="Growth_fac_rcpt_cys_sf"/>
</dbReference>
<comment type="caution">
    <text evidence="9">The sequence shown here is derived from an EMBL/GenBank/DDBJ whole genome shotgun (WGS) entry which is preliminary data.</text>
</comment>
<dbReference type="GO" id="GO:0005509">
    <property type="term" value="F:calcium ion binding"/>
    <property type="evidence" value="ECO:0007669"/>
    <property type="project" value="InterPro"/>
</dbReference>
<sequence>CQDKPDGSYTCFCDPGYSMLEDNTCIDTDECVSSNGGCKRKCVNTVGSYYCDCGPGYMLDPATPGDCIQIDQCQLEPECQQADQCSNQPGHNYTCNCRDGFVLDENAR</sequence>
<dbReference type="Pfam" id="PF00008">
    <property type="entry name" value="EGF"/>
    <property type="match status" value="1"/>
</dbReference>
<dbReference type="InterPro" id="IPR000152">
    <property type="entry name" value="EGF-type_Asp/Asn_hydroxyl_site"/>
</dbReference>
<organism evidence="9 10">
    <name type="scientific">Owenia fusiformis</name>
    <name type="common">Polychaete worm</name>
    <dbReference type="NCBI Taxonomy" id="6347"/>
    <lineage>
        <taxon>Eukaryota</taxon>
        <taxon>Metazoa</taxon>
        <taxon>Spiralia</taxon>
        <taxon>Lophotrochozoa</taxon>
        <taxon>Annelida</taxon>
        <taxon>Polychaeta</taxon>
        <taxon>Sedentaria</taxon>
        <taxon>Canalipalpata</taxon>
        <taxon>Sabellida</taxon>
        <taxon>Oweniida</taxon>
        <taxon>Oweniidae</taxon>
        <taxon>Owenia</taxon>
    </lineage>
</organism>
<dbReference type="SMART" id="SM00179">
    <property type="entry name" value="EGF_CA"/>
    <property type="match status" value="2"/>
</dbReference>
<dbReference type="PANTHER" id="PTHR47333">
    <property type="entry name" value="VON WILLEBRAND FACTOR C AND EGF DOMAIN-CONTAINING PROTEIN"/>
    <property type="match status" value="1"/>
</dbReference>
<name>A0A8J1UWW9_OWEFU</name>
<keyword evidence="3 8" id="KW-0245">EGF-like domain</keyword>
<dbReference type="Pfam" id="PF14670">
    <property type="entry name" value="FXa_inhibition"/>
    <property type="match status" value="1"/>
</dbReference>
<dbReference type="InterPro" id="IPR052080">
    <property type="entry name" value="vWF_C/EGF_Fibrillin"/>
</dbReference>
<evidence type="ECO:0000256" key="8">
    <source>
        <dbReference type="PROSITE-ProRule" id="PRU00076"/>
    </source>
</evidence>
<dbReference type="InterPro" id="IPR018097">
    <property type="entry name" value="EGF_Ca-bd_CS"/>
</dbReference>
<evidence type="ECO:0000256" key="1">
    <source>
        <dbReference type="ARBA" id="ARBA00004613"/>
    </source>
</evidence>
<dbReference type="PROSITE" id="PS01186">
    <property type="entry name" value="EGF_2"/>
    <property type="match status" value="1"/>
</dbReference>
<accession>A0A8J1UWW9</accession>
<dbReference type="Gene3D" id="2.10.25.10">
    <property type="entry name" value="Laminin"/>
    <property type="match status" value="3"/>
</dbReference>
<keyword evidence="6" id="KW-1015">Disulfide bond</keyword>
<dbReference type="InterPro" id="IPR000742">
    <property type="entry name" value="EGF"/>
</dbReference>
<dbReference type="OrthoDB" id="5953235at2759"/>
<reference evidence="9" key="1">
    <citation type="submission" date="2022-03" db="EMBL/GenBank/DDBJ databases">
        <authorList>
            <person name="Martin C."/>
        </authorList>
    </citation>
    <scope>NUCLEOTIDE SEQUENCE</scope>
</reference>
<dbReference type="Proteomes" id="UP000749559">
    <property type="component" value="Unassembled WGS sequence"/>
</dbReference>
<keyword evidence="7" id="KW-0325">Glycoprotein</keyword>
<dbReference type="PROSITE" id="PS01187">
    <property type="entry name" value="EGF_CA"/>
    <property type="match status" value="1"/>
</dbReference>
<dbReference type="SMART" id="SM00181">
    <property type="entry name" value="EGF"/>
    <property type="match status" value="3"/>
</dbReference>
<dbReference type="GO" id="GO:0005576">
    <property type="term" value="C:extracellular region"/>
    <property type="evidence" value="ECO:0007669"/>
    <property type="project" value="UniProtKB-SubCell"/>
</dbReference>
<dbReference type="InterPro" id="IPR049883">
    <property type="entry name" value="NOTCH1_EGF-like"/>
</dbReference>
<dbReference type="EMBL" id="CAIIXF020000001">
    <property type="protein sequence ID" value="CAH1772451.1"/>
    <property type="molecule type" value="Genomic_DNA"/>
</dbReference>
<evidence type="ECO:0000313" key="9">
    <source>
        <dbReference type="EMBL" id="CAH1772451.1"/>
    </source>
</evidence>
<evidence type="ECO:0000256" key="3">
    <source>
        <dbReference type="ARBA" id="ARBA00022536"/>
    </source>
</evidence>
<dbReference type="AlphaFoldDB" id="A0A8J1UWW9"/>
<evidence type="ECO:0000256" key="7">
    <source>
        <dbReference type="ARBA" id="ARBA00023180"/>
    </source>
</evidence>
<feature type="non-terminal residue" evidence="9">
    <location>
        <position position="1"/>
    </location>
</feature>
<dbReference type="PROSITE" id="PS00010">
    <property type="entry name" value="ASX_HYDROXYL"/>
    <property type="match status" value="1"/>
</dbReference>
<evidence type="ECO:0000256" key="2">
    <source>
        <dbReference type="ARBA" id="ARBA00022525"/>
    </source>
</evidence>
<keyword evidence="2" id="KW-0964">Secreted</keyword>
<evidence type="ECO:0000313" key="10">
    <source>
        <dbReference type="Proteomes" id="UP000749559"/>
    </source>
</evidence>
<dbReference type="PANTHER" id="PTHR47333:SF4">
    <property type="entry name" value="EGF-LIKE DOMAIN-CONTAINING PROTEIN"/>
    <property type="match status" value="1"/>
</dbReference>
<keyword evidence="4" id="KW-0732">Signal</keyword>
<dbReference type="SUPFAM" id="SSF57184">
    <property type="entry name" value="Growth factor receptor domain"/>
    <property type="match status" value="1"/>
</dbReference>